<gene>
    <name evidence="2" type="ORF">BCR34DRAFT_600475</name>
</gene>
<dbReference type="EMBL" id="MCFA01000049">
    <property type="protein sequence ID" value="ORY12584.1"/>
    <property type="molecule type" value="Genomic_DNA"/>
</dbReference>
<feature type="transmembrane region" description="Helical" evidence="1">
    <location>
        <begin position="172"/>
        <end position="193"/>
    </location>
</feature>
<dbReference type="Proteomes" id="UP000193144">
    <property type="component" value="Unassembled WGS sequence"/>
</dbReference>
<feature type="transmembrane region" description="Helical" evidence="1">
    <location>
        <begin position="34"/>
        <end position="57"/>
    </location>
</feature>
<keyword evidence="1" id="KW-0812">Transmembrane</keyword>
<organism evidence="2 3">
    <name type="scientific">Clohesyomyces aquaticus</name>
    <dbReference type="NCBI Taxonomy" id="1231657"/>
    <lineage>
        <taxon>Eukaryota</taxon>
        <taxon>Fungi</taxon>
        <taxon>Dikarya</taxon>
        <taxon>Ascomycota</taxon>
        <taxon>Pezizomycotina</taxon>
        <taxon>Dothideomycetes</taxon>
        <taxon>Pleosporomycetidae</taxon>
        <taxon>Pleosporales</taxon>
        <taxon>Lindgomycetaceae</taxon>
        <taxon>Clohesyomyces</taxon>
    </lineage>
</organism>
<accession>A0A1Y1ZQV6</accession>
<evidence type="ECO:0000313" key="2">
    <source>
        <dbReference type="EMBL" id="ORY12584.1"/>
    </source>
</evidence>
<feature type="transmembrane region" description="Helical" evidence="1">
    <location>
        <begin position="300"/>
        <end position="318"/>
    </location>
</feature>
<name>A0A1Y1ZQV6_9PLEO</name>
<dbReference type="OrthoDB" id="5419954at2759"/>
<keyword evidence="1" id="KW-1133">Transmembrane helix</keyword>
<keyword evidence="3" id="KW-1185">Reference proteome</keyword>
<protein>
    <submittedName>
        <fullName evidence="2">Uncharacterized protein</fullName>
    </submittedName>
</protein>
<feature type="transmembrane region" description="Helical" evidence="1">
    <location>
        <begin position="225"/>
        <end position="243"/>
    </location>
</feature>
<evidence type="ECO:0000313" key="3">
    <source>
        <dbReference type="Proteomes" id="UP000193144"/>
    </source>
</evidence>
<proteinExistence type="predicted"/>
<sequence>MATKRGDGLDIQFPANSTESIFDARLPGSHFRDALPVASMVVAGLCFLFFFGLFIMSCIQSWSSKKRKFGVPLYSSVFVMGLYVYPSCTKASKPSLIFSRYFAIYTADRIMIEIREKRVIMYYPFLIVLETMTLIGDSLLMLFLLRAFAEALFKLVAKTPDSHFFRTMGLRILAWGLNLLAVANPAAFIYYLVSKKLLSEEQKKMIASIGDARTTIYTSYRQITLAFYCLYLGASLLMTWIAVDTSRKLKRHHTPDKSFRIGLPLLVAFLDVRSVVKLVYAALFKYTPRGESQGAKFGHILLYGFLSTGIYGVVYWITRSEEWVEEEEEHSAKSHNNTVYTPGTKEQVTITTYQNGEGMMHANQMPQQAYQNQVYTFRNGA</sequence>
<reference evidence="2 3" key="1">
    <citation type="submission" date="2016-07" db="EMBL/GenBank/DDBJ databases">
        <title>Pervasive Adenine N6-methylation of Active Genes in Fungi.</title>
        <authorList>
            <consortium name="DOE Joint Genome Institute"/>
            <person name="Mondo S.J."/>
            <person name="Dannebaum R.O."/>
            <person name="Kuo R.C."/>
            <person name="Labutti K."/>
            <person name="Haridas S."/>
            <person name="Kuo A."/>
            <person name="Salamov A."/>
            <person name="Ahrendt S.R."/>
            <person name="Lipzen A."/>
            <person name="Sullivan W."/>
            <person name="Andreopoulos W.B."/>
            <person name="Clum A."/>
            <person name="Lindquist E."/>
            <person name="Daum C."/>
            <person name="Ramamoorthy G.K."/>
            <person name="Gryganskyi A."/>
            <person name="Culley D."/>
            <person name="Magnuson J.K."/>
            <person name="James T.Y."/>
            <person name="O'Malley M.A."/>
            <person name="Stajich J.E."/>
            <person name="Spatafora J.W."/>
            <person name="Visel A."/>
            <person name="Grigoriev I.V."/>
        </authorList>
    </citation>
    <scope>NUCLEOTIDE SEQUENCE [LARGE SCALE GENOMIC DNA]</scope>
    <source>
        <strain evidence="2 3">CBS 115471</strain>
    </source>
</reference>
<evidence type="ECO:0000256" key="1">
    <source>
        <dbReference type="SAM" id="Phobius"/>
    </source>
</evidence>
<dbReference type="AlphaFoldDB" id="A0A1Y1ZQV6"/>
<feature type="transmembrane region" description="Helical" evidence="1">
    <location>
        <begin position="121"/>
        <end position="145"/>
    </location>
</feature>
<comment type="caution">
    <text evidence="2">The sequence shown here is derived from an EMBL/GenBank/DDBJ whole genome shotgun (WGS) entry which is preliminary data.</text>
</comment>
<keyword evidence="1" id="KW-0472">Membrane</keyword>
<feature type="transmembrane region" description="Helical" evidence="1">
    <location>
        <begin position="263"/>
        <end position="280"/>
    </location>
</feature>